<dbReference type="SMART" id="SM00382">
    <property type="entry name" value="AAA"/>
    <property type="match status" value="1"/>
</dbReference>
<feature type="region of interest" description="Disordered" evidence="1">
    <location>
        <begin position="848"/>
        <end position="894"/>
    </location>
</feature>
<dbReference type="InterPro" id="IPR036388">
    <property type="entry name" value="WH-like_DNA-bd_sf"/>
</dbReference>
<dbReference type="CDD" id="cd06170">
    <property type="entry name" value="LuxR_C_like"/>
    <property type="match status" value="1"/>
</dbReference>
<dbReference type="AlphaFoldDB" id="A0A7W5CFW9"/>
<dbReference type="RefSeq" id="WP_183418050.1">
    <property type="nucleotide sequence ID" value="NZ_JACHXY010000001.1"/>
</dbReference>
<name>A0A7W5CFW9_9MICO</name>
<dbReference type="InterPro" id="IPR000792">
    <property type="entry name" value="Tscrpt_reg_LuxR_C"/>
</dbReference>
<dbReference type="SUPFAM" id="SSF46894">
    <property type="entry name" value="C-terminal effector domain of the bipartite response regulators"/>
    <property type="match status" value="1"/>
</dbReference>
<dbReference type="SMART" id="SM00421">
    <property type="entry name" value="HTH_LUXR"/>
    <property type="match status" value="1"/>
</dbReference>
<dbReference type="Gene3D" id="1.10.10.10">
    <property type="entry name" value="Winged helix-like DNA-binding domain superfamily/Winged helix DNA-binding domain"/>
    <property type="match status" value="1"/>
</dbReference>
<dbReference type="Gene3D" id="3.40.50.300">
    <property type="entry name" value="P-loop containing nucleotide triphosphate hydrolases"/>
    <property type="match status" value="1"/>
</dbReference>
<dbReference type="GO" id="GO:0003677">
    <property type="term" value="F:DNA binding"/>
    <property type="evidence" value="ECO:0007669"/>
    <property type="project" value="UniProtKB-KW"/>
</dbReference>
<evidence type="ECO:0000313" key="3">
    <source>
        <dbReference type="EMBL" id="MBB3156509.1"/>
    </source>
</evidence>
<reference evidence="3 4" key="1">
    <citation type="submission" date="2020-08" db="EMBL/GenBank/DDBJ databases">
        <title>Genomic Encyclopedia of Type Strains, Phase III (KMG-III): the genomes of soil and plant-associated and newly described type strains.</title>
        <authorList>
            <person name="Whitman W."/>
        </authorList>
    </citation>
    <scope>NUCLEOTIDE SEQUENCE [LARGE SCALE GENOMIC DNA]</scope>
    <source>
        <strain evidence="3 4">CECT 8356</strain>
    </source>
</reference>
<dbReference type="Proteomes" id="UP000543579">
    <property type="component" value="Unassembled WGS sequence"/>
</dbReference>
<evidence type="ECO:0000313" key="4">
    <source>
        <dbReference type="Proteomes" id="UP000543579"/>
    </source>
</evidence>
<accession>A0A7W5CFW9</accession>
<dbReference type="GO" id="GO:0006355">
    <property type="term" value="P:regulation of DNA-templated transcription"/>
    <property type="evidence" value="ECO:0007669"/>
    <property type="project" value="InterPro"/>
</dbReference>
<dbReference type="InterPro" id="IPR016032">
    <property type="entry name" value="Sig_transdc_resp-reg_C-effctor"/>
</dbReference>
<dbReference type="Pfam" id="PF00196">
    <property type="entry name" value="GerE"/>
    <property type="match status" value="1"/>
</dbReference>
<dbReference type="InterPro" id="IPR003593">
    <property type="entry name" value="AAA+_ATPase"/>
</dbReference>
<sequence>MDSDRRKLRSVEAIGADRDAAAWAARVLEGASLVVAGPRGSGRSHLLRGITAEIERLGGRTIVLHTASALSQQPFGAVDAAAEPALARLRTPSDDHAIMDGVLIIDDIELIDAESARAIARGVASRSLTAVLAHRTARPRDVEPPDDADDARRGLRNLWAEGLARRVDLTELADEDAFRLIDVFPDAGLLDSPTRAALVWRADRSRSLLRRLVLHAIADARAGRDPLEAFRTIAPHSRLAVALERHMSGMPTDDLESLAGIRRLAHLEMAVATRFFEVDSLHALIARGLLHADSSPERRLTANDLIAQEAQRRLGVTRVDSLVDAVGRRMLAESDEWWSSAVAVTVAQRWHRLGPDLSGEAAHPPAIRARIALDAAREANDRGDAAHAAAYAARGLRSADVPALRLEAELAARAHAPFSAGETDDGGDVEIRRRMARDIADDDVHDPRREVTHDRALADSRVDELLAQASRAGARLEWAAAAEAAGRAVTEVSAAPAARLRALVAAGTAEAVAGCWRRARVCYRAAERMLDARYVADGLLARDRLTALISMLAGHQVAGADGAAVHARLERELARIAREGDGAELTLAGAAAAIAFAGAGRAVESRRELASAMSRTPSAVADLDTTMIELSVAEELALAGRFDDARAILVRLDDRDIPLLRRSSLYVQTTILAAEGRHDAARVAARGAAELTRGRSAAALRIRDLFRLTALGAASEDEVDELVQLAATTDLPLAVEAVRRASARSTAEEELPVDELRLHALWSTSDARRENPDAVIEFARPPALGVATGELTAREHEIALMADEGLTNREIATRLFLSVRTVESHIYQARSKVGAASRKELGRMVAAGAERGRAATRSTAAADDGGDQRPTPHAGERTTSLPRPPGATHLTRRE</sequence>
<dbReference type="PRINTS" id="PR00038">
    <property type="entry name" value="HTHLUXR"/>
</dbReference>
<comment type="caution">
    <text evidence="3">The sequence shown here is derived from an EMBL/GenBank/DDBJ whole genome shotgun (WGS) entry which is preliminary data.</text>
</comment>
<dbReference type="InterPro" id="IPR027417">
    <property type="entry name" value="P-loop_NTPase"/>
</dbReference>
<evidence type="ECO:0000256" key="1">
    <source>
        <dbReference type="SAM" id="MobiDB-lite"/>
    </source>
</evidence>
<keyword evidence="3" id="KW-0238">DNA-binding</keyword>
<organism evidence="3 4">
    <name type="scientific">Microbacterium proteolyticum</name>
    <dbReference type="NCBI Taxonomy" id="1572644"/>
    <lineage>
        <taxon>Bacteria</taxon>
        <taxon>Bacillati</taxon>
        <taxon>Actinomycetota</taxon>
        <taxon>Actinomycetes</taxon>
        <taxon>Micrococcales</taxon>
        <taxon>Microbacteriaceae</taxon>
        <taxon>Microbacterium</taxon>
    </lineage>
</organism>
<dbReference type="EMBL" id="JACHXY010000001">
    <property type="protein sequence ID" value="MBB3156509.1"/>
    <property type="molecule type" value="Genomic_DNA"/>
</dbReference>
<proteinExistence type="predicted"/>
<evidence type="ECO:0000259" key="2">
    <source>
        <dbReference type="PROSITE" id="PS50043"/>
    </source>
</evidence>
<gene>
    <name evidence="3" type="ORF">FHS07_000193</name>
</gene>
<feature type="domain" description="HTH luxR-type" evidence="2">
    <location>
        <begin position="784"/>
        <end position="849"/>
    </location>
</feature>
<protein>
    <submittedName>
        <fullName evidence="3">DNA-binding NarL/FixJ family response regulator</fullName>
    </submittedName>
</protein>
<dbReference type="SUPFAM" id="SSF52540">
    <property type="entry name" value="P-loop containing nucleoside triphosphate hydrolases"/>
    <property type="match status" value="1"/>
</dbReference>
<dbReference type="PROSITE" id="PS50043">
    <property type="entry name" value="HTH_LUXR_2"/>
    <property type="match status" value="1"/>
</dbReference>